<dbReference type="VEuPathDB" id="FungiDB:AB675_1843"/>
<feature type="compositionally biased region" description="Basic residues" evidence="1">
    <location>
        <begin position="90"/>
        <end position="101"/>
    </location>
</feature>
<feature type="compositionally biased region" description="Acidic residues" evidence="1">
    <location>
        <begin position="41"/>
        <end position="50"/>
    </location>
</feature>
<dbReference type="GO" id="GO:0070860">
    <property type="term" value="C:RNA polymerase I core factor complex"/>
    <property type="evidence" value="ECO:0007669"/>
    <property type="project" value="TreeGrafter"/>
</dbReference>
<evidence type="ECO:0000313" key="3">
    <source>
        <dbReference type="Proteomes" id="UP000038010"/>
    </source>
</evidence>
<dbReference type="InterPro" id="IPR007224">
    <property type="entry name" value="TIF_Rrn11"/>
</dbReference>
<organism evidence="2 3">
    <name type="scientific">Cyphellophora attinorum</name>
    <dbReference type="NCBI Taxonomy" id="1664694"/>
    <lineage>
        <taxon>Eukaryota</taxon>
        <taxon>Fungi</taxon>
        <taxon>Dikarya</taxon>
        <taxon>Ascomycota</taxon>
        <taxon>Pezizomycotina</taxon>
        <taxon>Eurotiomycetes</taxon>
        <taxon>Chaetothyriomycetidae</taxon>
        <taxon>Chaetothyriales</taxon>
        <taxon>Cyphellophoraceae</taxon>
        <taxon>Cyphellophora</taxon>
    </lineage>
</organism>
<evidence type="ECO:0008006" key="4">
    <source>
        <dbReference type="Google" id="ProtNLM"/>
    </source>
</evidence>
<evidence type="ECO:0000313" key="2">
    <source>
        <dbReference type="EMBL" id="KPI42679.1"/>
    </source>
</evidence>
<dbReference type="Proteomes" id="UP000038010">
    <property type="component" value="Unassembled WGS sequence"/>
</dbReference>
<sequence length="327" mass="36993">MSSLYALPLPVSRQGISINHAKSDVRKRKRSPSATSKPLSEDTDDEDEHDSDTYSISQEARAVIDPDDRDQRRVAQYTLEKDLPPGPFPHRARQSKSKRRQQSRDSTDGNTAAQSLRVQHIAAMTAVLHRSVQRKDWVRAKRAFGLLLRTEISGQFIDIRAADIWGIGAEILFRQRPDPGKSYSLSGFDAAKSYYENLIIQYPYHRNFPNSVNSIDFYLAMFSLWIYVTQAERAVDHNEDGTPHDSLAQELQEAAQILSTLERITAQSPYSEHEGLKTLMADIKQWKTNLERDHKLYSPVADYSPDANLAAAADHLSLHPDFSDTLG</sequence>
<dbReference type="OrthoDB" id="2159786at2759"/>
<dbReference type="GO" id="GO:0042790">
    <property type="term" value="P:nucleolar large rRNA transcription by RNA polymerase I"/>
    <property type="evidence" value="ECO:0007669"/>
    <property type="project" value="TreeGrafter"/>
</dbReference>
<reference evidence="2 3" key="1">
    <citation type="submission" date="2015-06" db="EMBL/GenBank/DDBJ databases">
        <title>Draft genome of the ant-associated black yeast Phialophora attae CBS 131958.</title>
        <authorList>
            <person name="Moreno L.F."/>
            <person name="Stielow B.J."/>
            <person name="de Hoog S."/>
            <person name="Vicente V.A."/>
            <person name="Weiss V.A."/>
            <person name="de Vries M."/>
            <person name="Cruz L.M."/>
            <person name="Souza E.M."/>
        </authorList>
    </citation>
    <scope>NUCLEOTIDE SEQUENCE [LARGE SCALE GENOMIC DNA]</scope>
    <source>
        <strain evidence="2 3">CBS 131958</strain>
    </source>
</reference>
<proteinExistence type="predicted"/>
<dbReference type="EMBL" id="LFJN01000006">
    <property type="protein sequence ID" value="KPI42679.1"/>
    <property type="molecule type" value="Genomic_DNA"/>
</dbReference>
<feature type="compositionally biased region" description="Basic and acidic residues" evidence="1">
    <location>
        <begin position="62"/>
        <end position="83"/>
    </location>
</feature>
<feature type="region of interest" description="Disordered" evidence="1">
    <location>
        <begin position="1"/>
        <end position="115"/>
    </location>
</feature>
<dbReference type="RefSeq" id="XP_018002642.1">
    <property type="nucleotide sequence ID" value="XM_018141765.1"/>
</dbReference>
<accession>A0A0N0NPL3</accession>
<comment type="caution">
    <text evidence="2">The sequence shown here is derived from an EMBL/GenBank/DDBJ whole genome shotgun (WGS) entry which is preliminary data.</text>
</comment>
<dbReference type="GeneID" id="28733645"/>
<dbReference type="PANTHER" id="PTHR28244:SF1">
    <property type="entry name" value="RNA POLYMERASE I-SPECIFIC TRANSCRIPTION INITIATION FACTOR RRN11"/>
    <property type="match status" value="1"/>
</dbReference>
<dbReference type="GO" id="GO:0001164">
    <property type="term" value="F:RNA polymerase I core promoter sequence-specific DNA binding"/>
    <property type="evidence" value="ECO:0007669"/>
    <property type="project" value="InterPro"/>
</dbReference>
<dbReference type="GO" id="GO:0017025">
    <property type="term" value="F:TBP-class protein binding"/>
    <property type="evidence" value="ECO:0007669"/>
    <property type="project" value="TreeGrafter"/>
</dbReference>
<name>A0A0N0NPL3_9EURO</name>
<evidence type="ECO:0000256" key="1">
    <source>
        <dbReference type="SAM" id="MobiDB-lite"/>
    </source>
</evidence>
<dbReference type="InterPro" id="IPR053029">
    <property type="entry name" value="RNA_pol_I-specific_init_factor"/>
</dbReference>
<dbReference type="Pfam" id="PF04090">
    <property type="entry name" value="Rrn11"/>
    <property type="match status" value="1"/>
</dbReference>
<dbReference type="PANTHER" id="PTHR28244">
    <property type="entry name" value="RNA POLYMERASE I-SPECIFIC TRANSCRIPTION INITIATION FACTOR RRN11"/>
    <property type="match status" value="1"/>
</dbReference>
<dbReference type="STRING" id="1664694.A0A0N0NPL3"/>
<dbReference type="AlphaFoldDB" id="A0A0N0NPL3"/>
<protein>
    <recommendedName>
        <fullName evidence="4">RNA polymerase I-specific transcription initiation factor rrn11</fullName>
    </recommendedName>
</protein>
<keyword evidence="3" id="KW-1185">Reference proteome</keyword>
<dbReference type="GO" id="GO:0001181">
    <property type="term" value="F:RNA polymerase I general transcription initiation factor activity"/>
    <property type="evidence" value="ECO:0007669"/>
    <property type="project" value="InterPro"/>
</dbReference>
<gene>
    <name evidence="2" type="ORF">AB675_1843</name>
</gene>